<dbReference type="PANTHER" id="PTHR46655:SF1">
    <property type="entry name" value="HISTONE-LYSINE N-METHYLTRANSFERASE ATXR3"/>
    <property type="match status" value="1"/>
</dbReference>
<proteinExistence type="predicted"/>
<dbReference type="STRING" id="4577.A0A1D6G8M0"/>
<accession>A0A1D6G8M0</accession>
<dbReference type="AlphaFoldDB" id="A0A1D6G8M0"/>
<dbReference type="GO" id="GO:0032259">
    <property type="term" value="P:methylation"/>
    <property type="evidence" value="ECO:0007669"/>
    <property type="project" value="UniProtKB-KW"/>
</dbReference>
<dbReference type="InParanoid" id="A0A1D6G8M0"/>
<reference evidence="1" key="1">
    <citation type="submission" date="2015-12" db="EMBL/GenBank/DDBJ databases">
        <title>Update maize B73 reference genome by single molecule sequencing technologies.</title>
        <authorList>
            <consortium name="Maize Genome Sequencing Project"/>
            <person name="Ware D."/>
        </authorList>
    </citation>
    <scope>NUCLEOTIDE SEQUENCE</scope>
    <source>
        <tissue evidence="1">Seedling</tissue>
    </source>
</reference>
<evidence type="ECO:0000313" key="1">
    <source>
        <dbReference type="EMBL" id="AQK99495.1"/>
    </source>
</evidence>
<dbReference type="PANTHER" id="PTHR46655">
    <property type="entry name" value="HISTONE-LYSINE N-METHYLTRANSFERASE ATXR3"/>
    <property type="match status" value="1"/>
</dbReference>
<keyword evidence="1" id="KW-0808">Transferase</keyword>
<dbReference type="EMBL" id="CM000784">
    <property type="protein sequence ID" value="AQK99495.1"/>
    <property type="molecule type" value="Genomic_DNA"/>
</dbReference>
<name>A0A1D6G8M0_MAIZE</name>
<organism evidence="1">
    <name type="scientific">Zea mays</name>
    <name type="common">Maize</name>
    <dbReference type="NCBI Taxonomy" id="4577"/>
    <lineage>
        <taxon>Eukaryota</taxon>
        <taxon>Viridiplantae</taxon>
        <taxon>Streptophyta</taxon>
        <taxon>Embryophyta</taxon>
        <taxon>Tracheophyta</taxon>
        <taxon>Spermatophyta</taxon>
        <taxon>Magnoliopsida</taxon>
        <taxon>Liliopsida</taxon>
        <taxon>Poales</taxon>
        <taxon>Poaceae</taxon>
        <taxon>PACMAD clade</taxon>
        <taxon>Panicoideae</taxon>
        <taxon>Andropogonodae</taxon>
        <taxon>Andropogoneae</taxon>
        <taxon>Tripsacinae</taxon>
        <taxon>Zea</taxon>
    </lineage>
</organism>
<gene>
    <name evidence="1" type="ORF">ZEAMMB73_Zm00001d012409</name>
</gene>
<dbReference type="GO" id="GO:0008168">
    <property type="term" value="F:methyltransferase activity"/>
    <property type="evidence" value="ECO:0007669"/>
    <property type="project" value="UniProtKB-KW"/>
</dbReference>
<protein>
    <submittedName>
        <fullName evidence="1">Histone-lysine N-methyltransferase ATXR3</fullName>
    </submittedName>
</protein>
<sequence length="269" mass="30913">MPINDLKHCLVSCWRWPLPVKFKQAMQGRRRSPSRDSTTTKQADYVPDTLHTEQMTEQAGLNCSGHSDILGRDTNASRFLHCDGSSDQSRFSMQLHLNALNKQVRHFTGLGNTPMTYNLRPVIEEIQRSAEDSGDKRNLKMCLGMLKSMRNRCDQNFVAYRKGLGVVCNKKGGFGVDDFVVEFFGEVYPSWRWYEKQDGIKHIQNNSEDQAPEFYNIMLERPKGDRDGYDLVFVDAMRPTTRVESVTPATLTAKQSKILLRFRFQPCEC</sequence>
<keyword evidence="1" id="KW-0489">Methyltransferase</keyword>